<gene>
    <name evidence="10 14" type="primary">topA</name>
    <name evidence="14" type="ORF">J0M35_20265</name>
</gene>
<dbReference type="InterPro" id="IPR034149">
    <property type="entry name" value="TOPRIM_TopoI"/>
</dbReference>
<dbReference type="Pfam" id="PF01751">
    <property type="entry name" value="Toprim"/>
    <property type="match status" value="1"/>
</dbReference>
<dbReference type="AlphaFoldDB" id="A0A8J7P989"/>
<dbReference type="EC" id="5.6.2.1" evidence="10"/>
<dbReference type="PROSITE" id="PS00396">
    <property type="entry name" value="TOPO_IA_1"/>
    <property type="match status" value="1"/>
</dbReference>
<dbReference type="InterPro" id="IPR013824">
    <property type="entry name" value="Topo_IA_cen_sub1"/>
</dbReference>
<dbReference type="Gene3D" id="3.30.65.10">
    <property type="entry name" value="Bacterial Topoisomerase I, domain 1"/>
    <property type="match status" value="2"/>
</dbReference>
<evidence type="ECO:0000313" key="15">
    <source>
        <dbReference type="Proteomes" id="UP000664277"/>
    </source>
</evidence>
<accession>A0A8J7P989</accession>
<feature type="site" description="Interaction with DNA" evidence="10">
    <location>
        <position position="33"/>
    </location>
</feature>
<sequence length="781" mass="87658">MAKSLVIVESPAKANTISKILGKDFQVKASAGHVRDLPKNKLGVNVRKNFEPQYEILKDKEKTVKELKEAASVADKVYLAPDPDREGEAIAWHLSEILELPDKKLLRIEFNEITKDAVLAAIKAPRRIDKKLVDAQQARRLLDRLVGYKISPLLWRKVNGRSAGRVQSVAVRLICEREAEIESFEPQEYWQIKAELSRSRSKTFFTAPLSKWQGKRVIAASEKSTAQSMIIDSKKLADEIVKKTEKQDFKVSAVNEKSSQRQPQAPFITSTLQREASTFLGYPVKKTMQIAQKLYEGIELGAEGPTGLITYMRTDSTRVAQQAQDEAKKFIISRYGKEYYPEKPRVYTRKGKSVQDAHEAIRPTYPDRTPESLRHELKPDEYKLYKLIWERFMASQMASAEILTRTVEIGAGDALFRASASEKKFPGFTIVYDRSAKEVITDSASEKQVEEGEDDEEASNLPDLKKGEELKLKDILPSQHFTQPPPRYSEASMIKTLEELNIGRPSTYTATISTIVDRKYVERVQKTLIPTKLGQAVNALLVEHFGNIVDVGFTAEMEAKLDQVEEDKVDWRGMLKAFHQPFAETLKKAEENMNKVLILSDQLCPACGQAMAIRSSRYGQFLGCVGYPECTTKIALTKDGKPVPEDRPSDELCTTCGSSMVIHYGRYGDYLLCTAESCQEKRPILKKTGVECPRKGCGGHIVEKKSRHGKVFWGCSNYGANECTSAYWYPPLTGGGPKGSNFCPKCNSLLVYKTLKRGDQIACSAKECDFAQLTVGQETHA</sequence>
<evidence type="ECO:0000256" key="6">
    <source>
        <dbReference type="ARBA" id="ARBA00022842"/>
    </source>
</evidence>
<dbReference type="SMART" id="SM00436">
    <property type="entry name" value="TOP1Bc"/>
    <property type="match status" value="1"/>
</dbReference>
<keyword evidence="6" id="KW-0460">Magnesium</keyword>
<dbReference type="PANTHER" id="PTHR42785:SF1">
    <property type="entry name" value="DNA TOPOISOMERASE"/>
    <property type="match status" value="1"/>
</dbReference>
<dbReference type="InterPro" id="IPR005733">
    <property type="entry name" value="TopoI_bac-type"/>
</dbReference>
<dbReference type="InterPro" id="IPR023405">
    <property type="entry name" value="Topo_IA_core_domain"/>
</dbReference>
<feature type="region of interest" description="Interaction with DNA" evidence="10">
    <location>
        <begin position="162"/>
        <end position="167"/>
    </location>
</feature>
<dbReference type="PROSITE" id="PS52039">
    <property type="entry name" value="TOPO_IA_2"/>
    <property type="match status" value="1"/>
</dbReference>
<organism evidence="14 15">
    <name type="scientific">Candidatus Obscuribacter phosphatis</name>
    <dbReference type="NCBI Taxonomy" id="1906157"/>
    <lineage>
        <taxon>Bacteria</taxon>
        <taxon>Bacillati</taxon>
        <taxon>Candidatus Melainabacteria</taxon>
        <taxon>Candidatus Obscuribacterales</taxon>
        <taxon>Candidatus Obscuribacteraceae</taxon>
        <taxon>Candidatus Obscuribacter</taxon>
    </lineage>
</organism>
<dbReference type="Pfam" id="PF01396">
    <property type="entry name" value="Zn_ribbon_Top1"/>
    <property type="match status" value="4"/>
</dbReference>
<feature type="site" description="Interaction with DNA" evidence="10">
    <location>
        <position position="139"/>
    </location>
</feature>
<dbReference type="InterPro" id="IPR006171">
    <property type="entry name" value="TOPRIM_dom"/>
</dbReference>
<evidence type="ECO:0000259" key="13">
    <source>
        <dbReference type="PROSITE" id="PS52039"/>
    </source>
</evidence>
<dbReference type="GO" id="GO:0003917">
    <property type="term" value="F:DNA topoisomerase type I (single strand cut, ATP-independent) activity"/>
    <property type="evidence" value="ECO:0007669"/>
    <property type="project" value="UniProtKB-UniRule"/>
</dbReference>
<dbReference type="InterPro" id="IPR013497">
    <property type="entry name" value="Topo_IA_cen"/>
</dbReference>
<dbReference type="InterPro" id="IPR003601">
    <property type="entry name" value="Topo_IA_2"/>
</dbReference>
<keyword evidence="9 10" id="KW-0413">Isomerase</keyword>
<comment type="caution">
    <text evidence="14">The sequence shown here is derived from an EMBL/GenBank/DDBJ whole genome shotgun (WGS) entry which is preliminary data.</text>
</comment>
<name>A0A8J7P989_9BACT</name>
<dbReference type="InterPro" id="IPR003602">
    <property type="entry name" value="Topo_IA_DNA-bd_dom"/>
</dbReference>
<protein>
    <recommendedName>
        <fullName evidence="10">DNA topoisomerase 1</fullName>
        <ecNumber evidence="10">5.6.2.1</ecNumber>
    </recommendedName>
    <alternativeName>
        <fullName evidence="10">DNA topoisomerase I</fullName>
    </alternativeName>
</protein>
<dbReference type="InterPro" id="IPR000380">
    <property type="entry name" value="Topo_IA"/>
</dbReference>
<feature type="domain" description="Topo IA-type catalytic" evidence="13">
    <location>
        <begin position="129"/>
        <end position="586"/>
    </location>
</feature>
<evidence type="ECO:0000256" key="8">
    <source>
        <dbReference type="ARBA" id="ARBA00023125"/>
    </source>
</evidence>
<feature type="site" description="Interaction with DNA" evidence="10">
    <location>
        <position position="518"/>
    </location>
</feature>
<evidence type="ECO:0000256" key="5">
    <source>
        <dbReference type="ARBA" id="ARBA00022833"/>
    </source>
</evidence>
<evidence type="ECO:0000256" key="9">
    <source>
        <dbReference type="ARBA" id="ARBA00023235"/>
    </source>
</evidence>
<dbReference type="PANTHER" id="PTHR42785">
    <property type="entry name" value="DNA TOPOISOMERASE, TYPE IA, CORE"/>
    <property type="match status" value="1"/>
</dbReference>
<evidence type="ECO:0000256" key="11">
    <source>
        <dbReference type="SAM" id="MobiDB-lite"/>
    </source>
</evidence>
<dbReference type="NCBIfam" id="TIGR01051">
    <property type="entry name" value="topA_bact"/>
    <property type="match status" value="1"/>
</dbReference>
<comment type="similarity">
    <text evidence="2 10">Belongs to the type IA topoisomerase family.</text>
</comment>
<dbReference type="Gene3D" id="1.10.290.10">
    <property type="entry name" value="Topoisomerase I, domain 4"/>
    <property type="match status" value="1"/>
</dbReference>
<comment type="catalytic activity">
    <reaction evidence="1 10">
        <text>ATP-independent breakage of single-stranded DNA, followed by passage and rejoining.</text>
        <dbReference type="EC" id="5.6.2.1"/>
    </reaction>
</comment>
<dbReference type="PRINTS" id="PR00417">
    <property type="entry name" value="PRTPISMRASEI"/>
</dbReference>
<dbReference type="GO" id="GO:0008270">
    <property type="term" value="F:zinc ion binding"/>
    <property type="evidence" value="ECO:0007669"/>
    <property type="project" value="UniProtKB-KW"/>
</dbReference>
<dbReference type="InterPro" id="IPR013825">
    <property type="entry name" value="Topo_IA_cen_sub2"/>
</dbReference>
<comment type="function">
    <text evidence="10">Releases the supercoiling and torsional tension of DNA, which is introduced during the DNA replication and transcription, by transiently cleaving and rejoining one strand of the DNA duplex. Introduces a single-strand break via transesterification at a target site in duplex DNA. The scissile phosphodiester is attacked by the catalytic tyrosine of the enzyme, resulting in the formation of a DNA-(5'-phosphotyrosyl)-enzyme intermediate and the expulsion of a 3'-OH DNA strand. The free DNA strand then undergoes passage around the unbroken strand, thus removing DNA supercoils. Finally, in the religation step, the DNA 3'-OH attacks the covalent intermediate to expel the active-site tyrosine and restore the DNA phosphodiester backbone.</text>
</comment>
<feature type="site" description="Interaction with DNA" evidence="10">
    <location>
        <position position="143"/>
    </location>
</feature>
<feature type="site" description="Interaction with DNA" evidence="10">
    <location>
        <position position="313"/>
    </location>
</feature>
<dbReference type="Gene3D" id="2.70.20.10">
    <property type="entry name" value="Topoisomerase I, domain 3"/>
    <property type="match status" value="1"/>
</dbReference>
<dbReference type="Gene3D" id="1.10.460.10">
    <property type="entry name" value="Topoisomerase I, domain 2"/>
    <property type="match status" value="1"/>
</dbReference>
<dbReference type="SUPFAM" id="SSF57783">
    <property type="entry name" value="Zinc beta-ribbon"/>
    <property type="match status" value="1"/>
</dbReference>
<dbReference type="Gene3D" id="3.40.50.140">
    <property type="match status" value="1"/>
</dbReference>
<feature type="region of interest" description="Disordered" evidence="11">
    <location>
        <begin position="442"/>
        <end position="464"/>
    </location>
</feature>
<keyword evidence="5" id="KW-0862">Zinc</keyword>
<keyword evidence="4" id="KW-0863">Zinc-finger</keyword>
<evidence type="ECO:0000256" key="3">
    <source>
        <dbReference type="ARBA" id="ARBA00022723"/>
    </source>
</evidence>
<dbReference type="CDD" id="cd03363">
    <property type="entry name" value="TOPRIM_TopoIA_TopoI"/>
    <property type="match status" value="1"/>
</dbReference>
<evidence type="ECO:0000256" key="2">
    <source>
        <dbReference type="ARBA" id="ARBA00009446"/>
    </source>
</evidence>
<keyword evidence="7 10" id="KW-0799">Topoisomerase</keyword>
<dbReference type="SUPFAM" id="SSF56712">
    <property type="entry name" value="Prokaryotic type I DNA topoisomerase"/>
    <property type="match status" value="1"/>
</dbReference>
<proteinExistence type="inferred from homology"/>
<dbReference type="HAMAP" id="MF_00952">
    <property type="entry name" value="Topoisom_1_prok"/>
    <property type="match status" value="1"/>
</dbReference>
<dbReference type="InterPro" id="IPR013498">
    <property type="entry name" value="Topo_IA_Znf"/>
</dbReference>
<dbReference type="Pfam" id="PF01131">
    <property type="entry name" value="Topoisom_bac"/>
    <property type="match status" value="1"/>
</dbReference>
<dbReference type="GO" id="GO:0005694">
    <property type="term" value="C:chromosome"/>
    <property type="evidence" value="ECO:0007669"/>
    <property type="project" value="InterPro"/>
</dbReference>
<feature type="site" description="Interaction with DNA" evidence="10">
    <location>
        <position position="148"/>
    </location>
</feature>
<evidence type="ECO:0000256" key="7">
    <source>
        <dbReference type="ARBA" id="ARBA00023029"/>
    </source>
</evidence>
<reference evidence="14" key="1">
    <citation type="submission" date="2021-02" db="EMBL/GenBank/DDBJ databases">
        <title>Genome-Resolved Metagenomics of a Microbial Community Performing Photosynthetic Biological Nutrient Removal.</title>
        <authorList>
            <person name="Mcdaniel E.A."/>
        </authorList>
    </citation>
    <scope>NUCLEOTIDE SEQUENCE</scope>
    <source>
        <strain evidence="14">UWPOB_OBS1</strain>
    </source>
</reference>
<dbReference type="SMART" id="SM00437">
    <property type="entry name" value="TOP1Ac"/>
    <property type="match status" value="1"/>
</dbReference>
<evidence type="ECO:0000259" key="12">
    <source>
        <dbReference type="PROSITE" id="PS50880"/>
    </source>
</evidence>
<feature type="active site" description="O-(5'-phospho-DNA)-tyrosine intermediate" evidence="10">
    <location>
        <position position="311"/>
    </location>
</feature>
<feature type="domain" description="Toprim" evidence="12">
    <location>
        <begin position="3"/>
        <end position="113"/>
    </location>
</feature>
<dbReference type="Proteomes" id="UP000664277">
    <property type="component" value="Unassembled WGS sequence"/>
</dbReference>
<evidence type="ECO:0000256" key="10">
    <source>
        <dbReference type="HAMAP-Rule" id="MF_00952"/>
    </source>
</evidence>
<feature type="site" description="Interaction with DNA" evidence="10">
    <location>
        <position position="155"/>
    </location>
</feature>
<dbReference type="InterPro" id="IPR023406">
    <property type="entry name" value="Topo_IA_AS"/>
</dbReference>
<comment type="subunit">
    <text evidence="10">Monomer.</text>
</comment>
<dbReference type="CDD" id="cd00186">
    <property type="entry name" value="TOP1Ac"/>
    <property type="match status" value="1"/>
</dbReference>
<feature type="site" description="Interaction with DNA" evidence="10">
    <location>
        <position position="140"/>
    </location>
</feature>
<dbReference type="GO" id="GO:0003677">
    <property type="term" value="F:DNA binding"/>
    <property type="evidence" value="ECO:0007669"/>
    <property type="project" value="UniProtKB-KW"/>
</dbReference>
<dbReference type="GO" id="GO:0006265">
    <property type="term" value="P:DNA topological change"/>
    <property type="evidence" value="ECO:0007669"/>
    <property type="project" value="UniProtKB-UniRule"/>
</dbReference>
<keyword evidence="3" id="KW-0479">Metal-binding</keyword>
<dbReference type="SMART" id="SM00493">
    <property type="entry name" value="TOPRIM"/>
    <property type="match status" value="1"/>
</dbReference>
<dbReference type="PROSITE" id="PS50880">
    <property type="entry name" value="TOPRIM"/>
    <property type="match status" value="1"/>
</dbReference>
<keyword evidence="8 10" id="KW-0238">DNA-binding</keyword>
<evidence type="ECO:0000256" key="1">
    <source>
        <dbReference type="ARBA" id="ARBA00000213"/>
    </source>
</evidence>
<evidence type="ECO:0000256" key="4">
    <source>
        <dbReference type="ARBA" id="ARBA00022771"/>
    </source>
</evidence>
<evidence type="ECO:0000313" key="14">
    <source>
        <dbReference type="EMBL" id="MBN8662714.1"/>
    </source>
</evidence>
<dbReference type="InterPro" id="IPR013826">
    <property type="entry name" value="Topo_IA_cen_sub3"/>
</dbReference>
<dbReference type="InterPro" id="IPR028612">
    <property type="entry name" value="Topoisom_1_IA"/>
</dbReference>
<dbReference type="EMBL" id="JAFLCK010000050">
    <property type="protein sequence ID" value="MBN8662714.1"/>
    <property type="molecule type" value="Genomic_DNA"/>
</dbReference>